<feature type="domain" description="CBS" evidence="3">
    <location>
        <begin position="98"/>
        <end position="149"/>
    </location>
</feature>
<keyword evidence="1 2" id="KW-0129">CBS domain</keyword>
<dbReference type="Pfam" id="PF00571">
    <property type="entry name" value="CBS"/>
    <property type="match status" value="2"/>
</dbReference>
<reference evidence="4 5" key="1">
    <citation type="journal article" date="2017" name="Genome Announc.">
        <title>Complete Genome Sequences of Two Acetylene-Fermenting Pelobacter acetylenicus Strains.</title>
        <authorList>
            <person name="Sutton J.M."/>
            <person name="Baesman S.M."/>
            <person name="Fierst J.L."/>
            <person name="Poret-Peterson A.T."/>
            <person name="Oremland R.S."/>
            <person name="Dunlap D.S."/>
            <person name="Akob D.M."/>
        </authorList>
    </citation>
    <scope>NUCLEOTIDE SEQUENCE [LARGE SCALE GENOMIC DNA]</scope>
    <source>
        <strain evidence="4 5">SFB93</strain>
    </source>
</reference>
<dbReference type="SMART" id="SM00116">
    <property type="entry name" value="CBS"/>
    <property type="match status" value="2"/>
</dbReference>
<dbReference type="InterPro" id="IPR046342">
    <property type="entry name" value="CBS_dom_sf"/>
</dbReference>
<sequence length="149" mass="16554">MLKAKDIMTREVHTVRIDTGVEELARLFIETGVNAMPVLDEAGELHGVVTETDLIAKDRPLHLPTVISLFDWVIYLESENKFREQVEKLTARKVGEICTTGITTCSEDTTVAEIAALMVDKQVHMIPVVDGKRLLGVVARLDIIRSMGL</sequence>
<feature type="domain" description="CBS" evidence="3">
    <location>
        <begin position="8"/>
        <end position="65"/>
    </location>
</feature>
<gene>
    <name evidence="4" type="ORF">A7E78_06020</name>
</gene>
<evidence type="ECO:0000259" key="3">
    <source>
        <dbReference type="PROSITE" id="PS51371"/>
    </source>
</evidence>
<dbReference type="KEGG" id="pef:A7E78_06020"/>
<proteinExistence type="predicted"/>
<accession>A0A1L3GP35</accession>
<dbReference type="PANTHER" id="PTHR43080:SF2">
    <property type="entry name" value="CBS DOMAIN-CONTAINING PROTEIN"/>
    <property type="match status" value="1"/>
</dbReference>
<dbReference type="InterPro" id="IPR051257">
    <property type="entry name" value="Diverse_CBS-Domain"/>
</dbReference>
<dbReference type="SUPFAM" id="SSF54631">
    <property type="entry name" value="CBS-domain pair"/>
    <property type="match status" value="1"/>
</dbReference>
<dbReference type="PROSITE" id="PS51371">
    <property type="entry name" value="CBS"/>
    <property type="match status" value="2"/>
</dbReference>
<evidence type="ECO:0000313" key="4">
    <source>
        <dbReference type="EMBL" id="APG27438.1"/>
    </source>
</evidence>
<dbReference type="OrthoDB" id="9790355at2"/>
<dbReference type="EMBL" id="CP015519">
    <property type="protein sequence ID" value="APG27438.1"/>
    <property type="molecule type" value="Genomic_DNA"/>
</dbReference>
<dbReference type="Proteomes" id="UP000182517">
    <property type="component" value="Chromosome"/>
</dbReference>
<keyword evidence="5" id="KW-1185">Reference proteome</keyword>
<dbReference type="Gene3D" id="3.10.580.10">
    <property type="entry name" value="CBS-domain"/>
    <property type="match status" value="1"/>
</dbReference>
<dbReference type="AlphaFoldDB" id="A0A1L3GP35"/>
<evidence type="ECO:0000313" key="5">
    <source>
        <dbReference type="Proteomes" id="UP000182517"/>
    </source>
</evidence>
<name>A0A1L3GP35_9BACT</name>
<protein>
    <recommendedName>
        <fullName evidence="3">CBS domain-containing protein</fullName>
    </recommendedName>
</protein>
<dbReference type="PANTHER" id="PTHR43080">
    <property type="entry name" value="CBS DOMAIN-CONTAINING PROTEIN CBSX3, MITOCHONDRIAL"/>
    <property type="match status" value="1"/>
</dbReference>
<dbReference type="STRING" id="1842532.A7E78_06020"/>
<dbReference type="RefSeq" id="WP_072283405.1">
    <property type="nucleotide sequence ID" value="NZ_CP015519.1"/>
</dbReference>
<evidence type="ECO:0000256" key="2">
    <source>
        <dbReference type="PROSITE-ProRule" id="PRU00703"/>
    </source>
</evidence>
<dbReference type="CDD" id="cd04586">
    <property type="entry name" value="CBS_pair_BON_assoc"/>
    <property type="match status" value="1"/>
</dbReference>
<dbReference type="InterPro" id="IPR000644">
    <property type="entry name" value="CBS_dom"/>
</dbReference>
<organism evidence="4 5">
    <name type="scientific">Syntrophotalea acetylenivorans</name>
    <dbReference type="NCBI Taxonomy" id="1842532"/>
    <lineage>
        <taxon>Bacteria</taxon>
        <taxon>Pseudomonadati</taxon>
        <taxon>Thermodesulfobacteriota</taxon>
        <taxon>Desulfuromonadia</taxon>
        <taxon>Desulfuromonadales</taxon>
        <taxon>Syntrophotaleaceae</taxon>
        <taxon>Syntrophotalea</taxon>
    </lineage>
</organism>
<evidence type="ECO:0000256" key="1">
    <source>
        <dbReference type="ARBA" id="ARBA00023122"/>
    </source>
</evidence>